<evidence type="ECO:0000256" key="3">
    <source>
        <dbReference type="ARBA" id="ARBA00022691"/>
    </source>
</evidence>
<dbReference type="PANTHER" id="PTHR43583">
    <property type="entry name" value="2-IMINOACETATE SYNTHASE"/>
    <property type="match status" value="1"/>
</dbReference>
<dbReference type="GO" id="GO:0005506">
    <property type="term" value="F:iron ion binding"/>
    <property type="evidence" value="ECO:0007669"/>
    <property type="project" value="InterPro"/>
</dbReference>
<keyword evidence="2" id="KW-0004">4Fe-4S</keyword>
<proteinExistence type="predicted"/>
<protein>
    <submittedName>
        <fullName evidence="8">2-iminoacetate synthase ThiH</fullName>
    </submittedName>
</protein>
<dbReference type="Pfam" id="PF04055">
    <property type="entry name" value="Radical_SAM"/>
    <property type="match status" value="1"/>
</dbReference>
<dbReference type="InterPro" id="IPR007197">
    <property type="entry name" value="rSAM"/>
</dbReference>
<accession>A0AAP2DBR3</accession>
<gene>
    <name evidence="8" type="primary">thiH</name>
    <name evidence="8" type="ORF">KK078_16540</name>
</gene>
<dbReference type="SFLD" id="SFLDG01081">
    <property type="entry name" value="cleavage_of_the_Ca-Cb_bond_in"/>
    <property type="match status" value="1"/>
</dbReference>
<evidence type="ECO:0000256" key="1">
    <source>
        <dbReference type="ARBA" id="ARBA00001966"/>
    </source>
</evidence>
<reference evidence="8 9" key="1">
    <citation type="submission" date="2021-05" db="EMBL/GenBank/DDBJ databases">
        <title>A Polyphasic approach of four new species of the genus Ohtaekwangia: Ohtaekwangia histidinii sp. nov., Ohtaekwangia cretensis sp. nov., Ohtaekwangia indiensis sp. nov., Ohtaekwangia reichenbachii sp. nov. from diverse environment.</title>
        <authorList>
            <person name="Octaviana S."/>
        </authorList>
    </citation>
    <scope>NUCLEOTIDE SEQUENCE [LARGE SCALE GENOMIC DNA]</scope>
    <source>
        <strain evidence="8 9">PWU37</strain>
    </source>
</reference>
<evidence type="ECO:0000313" key="9">
    <source>
        <dbReference type="Proteomes" id="UP001319180"/>
    </source>
</evidence>
<keyword evidence="3" id="KW-0949">S-adenosyl-L-methionine</keyword>
<comment type="cofactor">
    <cofactor evidence="1">
        <name>[4Fe-4S] cluster</name>
        <dbReference type="ChEBI" id="CHEBI:49883"/>
    </cofactor>
</comment>
<dbReference type="SUPFAM" id="SSF102114">
    <property type="entry name" value="Radical SAM enzymes"/>
    <property type="match status" value="1"/>
</dbReference>
<dbReference type="SFLD" id="SFLDF00301">
    <property type="entry name" value="2-iminoacetate_synthase_(ThiH)"/>
    <property type="match status" value="1"/>
</dbReference>
<dbReference type="SMART" id="SM00876">
    <property type="entry name" value="BATS"/>
    <property type="match status" value="1"/>
</dbReference>
<keyword evidence="6" id="KW-0411">Iron-sulfur</keyword>
<dbReference type="InterPro" id="IPR034428">
    <property type="entry name" value="ThiH/NoCL/HydG-like"/>
</dbReference>
<dbReference type="InterPro" id="IPR010722">
    <property type="entry name" value="BATS_dom"/>
</dbReference>
<dbReference type="NCBIfam" id="TIGR02351">
    <property type="entry name" value="thiH"/>
    <property type="match status" value="1"/>
</dbReference>
<evidence type="ECO:0000313" key="8">
    <source>
        <dbReference type="EMBL" id="MBT1688181.1"/>
    </source>
</evidence>
<keyword evidence="5" id="KW-0408">Iron</keyword>
<dbReference type="EMBL" id="JAHESC010000023">
    <property type="protein sequence ID" value="MBT1688181.1"/>
    <property type="molecule type" value="Genomic_DNA"/>
</dbReference>
<dbReference type="InterPro" id="IPR058240">
    <property type="entry name" value="rSAM_sf"/>
</dbReference>
<sequence>MFTEYFNRFSWQDVQADIRAKTDADVRRALQKERCDLEDFKALVSPAAAPHLEAMARLSRTRTLKRFGRTIQMYVPLYLSNECQNICTYCAFSLDNKIKRKTLTDAEILQEVQAIKAMGYDHILLVTGEANQTVGVPYLQHAIRLVRPYFAHISLEVQPLDQADYETLIAEGLHTVLVYQETYHTDRYKHYHPKGKKSKFQYRLETPDRLGKAGIHKIGVGALIGLEDWRVDSFFTALHVQYLEKTYWQTKYSVSFPRLRPIEVGKAGESEVREFHSYMSDRELVQLICAYRLLNDTLEISISTREREAFRDNIIPLGITSMSAGSKTNPGGYSVEPESLEQFEVSDERSSKEIAAMIRKQGYEPVWKDWDVVYGS</sequence>
<dbReference type="SFLD" id="SFLDS00029">
    <property type="entry name" value="Radical_SAM"/>
    <property type="match status" value="1"/>
</dbReference>
<dbReference type="RefSeq" id="WP_254091408.1">
    <property type="nucleotide sequence ID" value="NZ_JAHESC010000023.1"/>
</dbReference>
<name>A0AAP2DBR3_9BACT</name>
<evidence type="ECO:0000259" key="7">
    <source>
        <dbReference type="PROSITE" id="PS51918"/>
    </source>
</evidence>
<feature type="domain" description="Radical SAM core" evidence="7">
    <location>
        <begin position="69"/>
        <end position="282"/>
    </location>
</feature>
<dbReference type="Gene3D" id="3.20.20.70">
    <property type="entry name" value="Aldolase class I"/>
    <property type="match status" value="1"/>
</dbReference>
<dbReference type="GO" id="GO:0051539">
    <property type="term" value="F:4 iron, 4 sulfur cluster binding"/>
    <property type="evidence" value="ECO:0007669"/>
    <property type="project" value="UniProtKB-KW"/>
</dbReference>
<evidence type="ECO:0000256" key="4">
    <source>
        <dbReference type="ARBA" id="ARBA00022723"/>
    </source>
</evidence>
<dbReference type="Pfam" id="PF06968">
    <property type="entry name" value="BATS"/>
    <property type="match status" value="1"/>
</dbReference>
<dbReference type="PANTHER" id="PTHR43583:SF1">
    <property type="entry name" value="2-IMINOACETATE SYNTHASE"/>
    <property type="match status" value="1"/>
</dbReference>
<dbReference type="InterPro" id="IPR013785">
    <property type="entry name" value="Aldolase_TIM"/>
</dbReference>
<dbReference type="AlphaFoldDB" id="A0AAP2DBR3"/>
<keyword evidence="4" id="KW-0479">Metal-binding</keyword>
<evidence type="ECO:0000256" key="2">
    <source>
        <dbReference type="ARBA" id="ARBA00022485"/>
    </source>
</evidence>
<comment type="caution">
    <text evidence="8">The sequence shown here is derived from an EMBL/GenBank/DDBJ whole genome shotgun (WGS) entry which is preliminary data.</text>
</comment>
<dbReference type="GO" id="GO:0009228">
    <property type="term" value="P:thiamine biosynthetic process"/>
    <property type="evidence" value="ECO:0007669"/>
    <property type="project" value="InterPro"/>
</dbReference>
<evidence type="ECO:0000256" key="6">
    <source>
        <dbReference type="ARBA" id="ARBA00023014"/>
    </source>
</evidence>
<organism evidence="8 9">
    <name type="scientific">Dawidia soli</name>
    <dbReference type="NCBI Taxonomy" id="2782352"/>
    <lineage>
        <taxon>Bacteria</taxon>
        <taxon>Pseudomonadati</taxon>
        <taxon>Bacteroidota</taxon>
        <taxon>Cytophagia</taxon>
        <taxon>Cytophagales</taxon>
        <taxon>Chryseotaleaceae</taxon>
        <taxon>Dawidia</taxon>
    </lineage>
</organism>
<dbReference type="Proteomes" id="UP001319180">
    <property type="component" value="Unassembled WGS sequence"/>
</dbReference>
<dbReference type="SFLD" id="SFLDG01060">
    <property type="entry name" value="BATS_domain_containing"/>
    <property type="match status" value="1"/>
</dbReference>
<evidence type="ECO:0000256" key="5">
    <source>
        <dbReference type="ARBA" id="ARBA00023004"/>
    </source>
</evidence>
<keyword evidence="9" id="KW-1185">Reference proteome</keyword>
<dbReference type="CDD" id="cd01335">
    <property type="entry name" value="Radical_SAM"/>
    <property type="match status" value="1"/>
</dbReference>
<dbReference type="GO" id="GO:0003824">
    <property type="term" value="F:catalytic activity"/>
    <property type="evidence" value="ECO:0007669"/>
    <property type="project" value="InterPro"/>
</dbReference>
<dbReference type="InterPro" id="IPR012726">
    <property type="entry name" value="ThiH"/>
</dbReference>
<dbReference type="PROSITE" id="PS51918">
    <property type="entry name" value="RADICAL_SAM"/>
    <property type="match status" value="1"/>
</dbReference>